<dbReference type="InterPro" id="IPR001180">
    <property type="entry name" value="CNH_dom"/>
</dbReference>
<accession>A0AAW0BI70</accession>
<sequence length="376" mass="41722">LHAFPPSGGRVPSLLLALLSLPPTLTNQLSTELYELIIDQVTDTPTLLACNLVSRSWAPRSRCQLLGGLACHSVPLIRPSEYGLGVVSCASDCLEGFIFGTTDGIYTSTHNLKEPTRLFPIHNASQLQQFTPPGRSFLTISLSALLPGSGSAALNLDYIARDITCFAVHSPRYRVCLLCTSSTTFSADLEVYYFDVLQDQNNVQTDSTAQAPAQVAFEYVMSLHTPYDTASLSFLSGTHIVATIPESLDAQHTFEVTDLVAINTRWLLKKGGGYNYPVHMKGCKRLVCYDKLAFSVDDRGKMARKEAVMRWDECADAFALNDSEPYLLAFCVTHIDVWNIDAGKKVWKIEGRYVLLNEIDARQDLGQLEKTREKWR</sequence>
<evidence type="ECO:0000256" key="2">
    <source>
        <dbReference type="SAM" id="SignalP"/>
    </source>
</evidence>
<keyword evidence="2" id="KW-0732">Signal</keyword>
<evidence type="ECO:0000256" key="1">
    <source>
        <dbReference type="ARBA" id="ARBA00022658"/>
    </source>
</evidence>
<gene>
    <name evidence="4" type="ORF">R3P38DRAFT_2952101</name>
</gene>
<feature type="chain" id="PRO_5043687550" evidence="2">
    <location>
        <begin position="27"/>
        <end position="376"/>
    </location>
</feature>
<dbReference type="GO" id="GO:0005085">
    <property type="term" value="F:guanyl-nucleotide exchange factor activity"/>
    <property type="evidence" value="ECO:0007669"/>
    <property type="project" value="UniProtKB-KW"/>
</dbReference>
<evidence type="ECO:0000313" key="4">
    <source>
        <dbReference type="EMBL" id="KAK7024982.1"/>
    </source>
</evidence>
<keyword evidence="5" id="KW-1185">Reference proteome</keyword>
<dbReference type="EMBL" id="JAWWNJ010000034">
    <property type="protein sequence ID" value="KAK7024982.1"/>
    <property type="molecule type" value="Genomic_DNA"/>
</dbReference>
<keyword evidence="1" id="KW-0344">Guanine-nucleotide releasing factor</keyword>
<evidence type="ECO:0000259" key="3">
    <source>
        <dbReference type="Pfam" id="PF00780"/>
    </source>
</evidence>
<dbReference type="AlphaFoldDB" id="A0AAW0BI70"/>
<protein>
    <submittedName>
        <fullName evidence="4">Sulfhydryl oxidase</fullName>
    </submittedName>
</protein>
<reference evidence="4 5" key="1">
    <citation type="journal article" date="2024" name="J Genomics">
        <title>Draft genome sequencing and assembly of Favolaschia claudopus CIRM-BRFM 2984 isolated from oak limbs.</title>
        <authorList>
            <person name="Navarro D."/>
            <person name="Drula E."/>
            <person name="Chaduli D."/>
            <person name="Cazenave R."/>
            <person name="Ahrendt S."/>
            <person name="Wang J."/>
            <person name="Lipzen A."/>
            <person name="Daum C."/>
            <person name="Barry K."/>
            <person name="Grigoriev I.V."/>
            <person name="Favel A."/>
            <person name="Rosso M.N."/>
            <person name="Martin F."/>
        </authorList>
    </citation>
    <scope>NUCLEOTIDE SEQUENCE [LARGE SCALE GENOMIC DNA]</scope>
    <source>
        <strain evidence="4 5">CIRM-BRFM 2984</strain>
    </source>
</reference>
<dbReference type="PANTHER" id="PTHR46572:SF1">
    <property type="entry name" value="RHO1 GUANINE NUCLEOTIDE EXCHANGE FACTOR TUS1"/>
    <property type="match status" value="1"/>
</dbReference>
<name>A0AAW0BI70_9AGAR</name>
<dbReference type="Proteomes" id="UP001362999">
    <property type="component" value="Unassembled WGS sequence"/>
</dbReference>
<comment type="caution">
    <text evidence="4">The sequence shown here is derived from an EMBL/GenBank/DDBJ whole genome shotgun (WGS) entry which is preliminary data.</text>
</comment>
<dbReference type="PANTHER" id="PTHR46572">
    <property type="entry name" value="RHO1 GDP-GTP EXCHANGE PROTEIN 1-RELATED"/>
    <property type="match status" value="1"/>
</dbReference>
<dbReference type="Pfam" id="PF00780">
    <property type="entry name" value="CNH"/>
    <property type="match status" value="1"/>
</dbReference>
<feature type="signal peptide" evidence="2">
    <location>
        <begin position="1"/>
        <end position="26"/>
    </location>
</feature>
<evidence type="ECO:0000313" key="5">
    <source>
        <dbReference type="Proteomes" id="UP001362999"/>
    </source>
</evidence>
<dbReference type="InterPro" id="IPR052233">
    <property type="entry name" value="Rho-type_GEFs"/>
</dbReference>
<feature type="non-terminal residue" evidence="4">
    <location>
        <position position="1"/>
    </location>
</feature>
<organism evidence="4 5">
    <name type="scientific">Favolaschia claudopus</name>
    <dbReference type="NCBI Taxonomy" id="2862362"/>
    <lineage>
        <taxon>Eukaryota</taxon>
        <taxon>Fungi</taxon>
        <taxon>Dikarya</taxon>
        <taxon>Basidiomycota</taxon>
        <taxon>Agaricomycotina</taxon>
        <taxon>Agaricomycetes</taxon>
        <taxon>Agaricomycetidae</taxon>
        <taxon>Agaricales</taxon>
        <taxon>Marasmiineae</taxon>
        <taxon>Mycenaceae</taxon>
        <taxon>Favolaschia</taxon>
    </lineage>
</organism>
<proteinExistence type="predicted"/>
<feature type="domain" description="CNH" evidence="3">
    <location>
        <begin position="98"/>
        <end position="354"/>
    </location>
</feature>